<dbReference type="EMBL" id="JAKXMK010000017">
    <property type="protein sequence ID" value="MCH6168142.1"/>
    <property type="molecule type" value="Genomic_DNA"/>
</dbReference>
<name>A0ABS9THX5_9PSEU</name>
<feature type="transmembrane region" description="Helical" evidence="8">
    <location>
        <begin position="57"/>
        <end position="76"/>
    </location>
</feature>
<keyword evidence="4 7" id="KW-0812">Transmembrane</keyword>
<evidence type="ECO:0000256" key="8">
    <source>
        <dbReference type="SAM" id="Phobius"/>
    </source>
</evidence>
<evidence type="ECO:0000256" key="4">
    <source>
        <dbReference type="ARBA" id="ARBA00022692"/>
    </source>
</evidence>
<dbReference type="Pfam" id="PF00893">
    <property type="entry name" value="Multi_Drug_Res"/>
    <property type="match status" value="1"/>
</dbReference>
<dbReference type="SUPFAM" id="SSF103481">
    <property type="entry name" value="Multidrug resistance efflux transporter EmrE"/>
    <property type="match status" value="1"/>
</dbReference>
<evidence type="ECO:0000256" key="3">
    <source>
        <dbReference type="ARBA" id="ARBA00022475"/>
    </source>
</evidence>
<comment type="caution">
    <text evidence="9">The sequence shown here is derived from an EMBL/GenBank/DDBJ whole genome shotgun (WGS) entry which is preliminary data.</text>
</comment>
<proteinExistence type="inferred from homology"/>
<evidence type="ECO:0000313" key="9">
    <source>
        <dbReference type="EMBL" id="MCH6168142.1"/>
    </source>
</evidence>
<organism evidence="9 10">
    <name type="scientific">Pseudonocardia alaniniphila</name>
    <dbReference type="NCBI Taxonomy" id="75291"/>
    <lineage>
        <taxon>Bacteria</taxon>
        <taxon>Bacillati</taxon>
        <taxon>Actinomycetota</taxon>
        <taxon>Actinomycetes</taxon>
        <taxon>Pseudonocardiales</taxon>
        <taxon>Pseudonocardiaceae</taxon>
        <taxon>Pseudonocardia</taxon>
    </lineage>
</organism>
<gene>
    <name evidence="9" type="ORF">MMF94_20835</name>
</gene>
<keyword evidence="6 8" id="KW-0472">Membrane</keyword>
<dbReference type="RefSeq" id="WP_241038785.1">
    <property type="nucleotide sequence ID" value="NZ_BAAAJF010000001.1"/>
</dbReference>
<sequence>MAWLVLIVSGVFEAVWATALGKSAGFTRLTPSIVFVVALIVSMGGLAYALRTLPVGTAYAVWVGIGAASTVAYAMGTGEESVSALKVVFLLGIIGCVIGLKSLH</sequence>
<comment type="subcellular location">
    <subcellularLocation>
        <location evidence="1 7">Cell membrane</location>
        <topology evidence="1 7">Multi-pass membrane protein</topology>
    </subcellularLocation>
</comment>
<evidence type="ECO:0000256" key="7">
    <source>
        <dbReference type="RuleBase" id="RU003942"/>
    </source>
</evidence>
<accession>A0ABS9THX5</accession>
<dbReference type="PANTHER" id="PTHR30561:SF0">
    <property type="entry name" value="GUANIDINIUM EXPORTER"/>
    <property type="match status" value="1"/>
</dbReference>
<dbReference type="PANTHER" id="PTHR30561">
    <property type="entry name" value="SMR FAMILY PROTON-DEPENDENT DRUG EFFLUX TRANSPORTER SUGE"/>
    <property type="match status" value="1"/>
</dbReference>
<comment type="similarity">
    <text evidence="7">Belongs to the drug/metabolite transporter (DMT) superfamily. Small multidrug resistance (SMR) (TC 2.A.7.1) family.</text>
</comment>
<protein>
    <submittedName>
        <fullName evidence="9">Multidrug efflux SMR transporter</fullName>
    </submittedName>
</protein>
<feature type="transmembrane region" description="Helical" evidence="8">
    <location>
        <begin position="82"/>
        <end position="100"/>
    </location>
</feature>
<evidence type="ECO:0000256" key="2">
    <source>
        <dbReference type="ARBA" id="ARBA00022448"/>
    </source>
</evidence>
<dbReference type="InterPro" id="IPR045324">
    <property type="entry name" value="Small_multidrug_res"/>
</dbReference>
<evidence type="ECO:0000256" key="1">
    <source>
        <dbReference type="ARBA" id="ARBA00004651"/>
    </source>
</evidence>
<keyword evidence="5 8" id="KW-1133">Transmembrane helix</keyword>
<dbReference type="InterPro" id="IPR000390">
    <property type="entry name" value="Small_drug/metabolite_transptr"/>
</dbReference>
<dbReference type="Proteomes" id="UP001299970">
    <property type="component" value="Unassembled WGS sequence"/>
</dbReference>
<feature type="transmembrane region" description="Helical" evidence="8">
    <location>
        <begin position="33"/>
        <end position="50"/>
    </location>
</feature>
<reference evidence="9 10" key="1">
    <citation type="submission" date="2022-03" db="EMBL/GenBank/DDBJ databases">
        <title>Pseudonocardia alaer sp. nov., a novel actinomycete isolated from reed forest soil.</title>
        <authorList>
            <person name="Wang L."/>
        </authorList>
    </citation>
    <scope>NUCLEOTIDE SEQUENCE [LARGE SCALE GENOMIC DNA]</scope>
    <source>
        <strain evidence="9 10">Y-16303</strain>
    </source>
</reference>
<keyword evidence="10" id="KW-1185">Reference proteome</keyword>
<keyword evidence="2" id="KW-0813">Transport</keyword>
<evidence type="ECO:0000313" key="10">
    <source>
        <dbReference type="Proteomes" id="UP001299970"/>
    </source>
</evidence>
<keyword evidence="3" id="KW-1003">Cell membrane</keyword>
<dbReference type="InterPro" id="IPR037185">
    <property type="entry name" value="EmrE-like"/>
</dbReference>
<dbReference type="Gene3D" id="1.10.3730.20">
    <property type="match status" value="1"/>
</dbReference>
<evidence type="ECO:0000256" key="5">
    <source>
        <dbReference type="ARBA" id="ARBA00022989"/>
    </source>
</evidence>
<evidence type="ECO:0000256" key="6">
    <source>
        <dbReference type="ARBA" id="ARBA00023136"/>
    </source>
</evidence>